<dbReference type="Proteomes" id="UP000885379">
    <property type="component" value="Unassembled WGS sequence"/>
</dbReference>
<feature type="transmembrane region" description="Helical" evidence="1">
    <location>
        <begin position="52"/>
        <end position="76"/>
    </location>
</feature>
<evidence type="ECO:0000256" key="1">
    <source>
        <dbReference type="SAM" id="Phobius"/>
    </source>
</evidence>
<dbReference type="EMBL" id="RMEA01000135">
    <property type="protein sequence ID" value="MER45285.1"/>
    <property type="molecule type" value="Genomic_DNA"/>
</dbReference>
<evidence type="ECO:0000313" key="2">
    <source>
        <dbReference type="EMBL" id="MER45285.1"/>
    </source>
</evidence>
<gene>
    <name evidence="2" type="ORF">ED033_23965</name>
</gene>
<comment type="caution">
    <text evidence="2">The sequence shown here is derived from an EMBL/GenBank/DDBJ whole genome shotgun (WGS) entry which is preliminary data.</text>
</comment>
<protein>
    <submittedName>
        <fullName evidence="2">TIGR03758 family integrating conjugative element protein</fullName>
    </submittedName>
</protein>
<keyword evidence="1" id="KW-1133">Transmembrane helix</keyword>
<keyword evidence="1" id="KW-0812">Transmembrane</keyword>
<feature type="transmembrane region" description="Helical" evidence="1">
    <location>
        <begin position="20"/>
        <end position="40"/>
    </location>
</feature>
<name>A0A3I8FV53_SALER</name>
<dbReference type="NCBIfam" id="TIGR03758">
    <property type="entry name" value="conj_TIGR03758"/>
    <property type="match status" value="1"/>
</dbReference>
<sequence>MTPEQISAFQAASLVKPDAVSLVMLGLFSAFLLLWVVWVLNDAYRGVATTRVSWRALGSIGGRTILLLLVSFWLVLS</sequence>
<reference evidence="2" key="1">
    <citation type="submission" date="2018-10" db="EMBL/GenBank/DDBJ databases">
        <authorList>
            <consortium name="PulseNet: The National Subtyping Network for Foodborne Disease Surveillance"/>
            <person name="Tarr C.L."/>
            <person name="Trees E."/>
            <person name="Katz L.S."/>
            <person name="Carleton-Romer H.A."/>
            <person name="Stroika S."/>
            <person name="Kucerova Z."/>
            <person name="Roache K.F."/>
            <person name="Sabol A.L."/>
            <person name="Besser J."/>
            <person name="Gerner-Smidt P."/>
        </authorList>
    </citation>
    <scope>NUCLEOTIDE SEQUENCE [LARGE SCALE GENOMIC DNA]</scope>
    <source>
        <strain evidence="2">PNUSAS057480</strain>
    </source>
</reference>
<dbReference type="Pfam" id="PF11660">
    <property type="entry name" value="DUF3262"/>
    <property type="match status" value="1"/>
</dbReference>
<organism evidence="2">
    <name type="scientific">Salmonella enterica</name>
    <name type="common">Salmonella choleraesuis</name>
    <dbReference type="NCBI Taxonomy" id="28901"/>
    <lineage>
        <taxon>Bacteria</taxon>
        <taxon>Pseudomonadati</taxon>
        <taxon>Pseudomonadota</taxon>
        <taxon>Gammaproteobacteria</taxon>
        <taxon>Enterobacterales</taxon>
        <taxon>Enterobacteriaceae</taxon>
        <taxon>Salmonella</taxon>
    </lineage>
</organism>
<dbReference type="InterPro" id="IPR021676">
    <property type="entry name" value="DUF3262"/>
</dbReference>
<dbReference type="AlphaFoldDB" id="A0A3I8FV53"/>
<accession>A0A3I8FV53</accession>
<proteinExistence type="predicted"/>
<keyword evidence="1" id="KW-0472">Membrane</keyword>